<dbReference type="AlphaFoldDB" id="A0A7C1JMV2"/>
<evidence type="ECO:0000256" key="3">
    <source>
        <dbReference type="SAM" id="MobiDB-lite"/>
    </source>
</evidence>
<dbReference type="PROSITE" id="PS51677">
    <property type="entry name" value="NODB"/>
    <property type="match status" value="1"/>
</dbReference>
<accession>A0A7C1JMV2</accession>
<protein>
    <submittedName>
        <fullName evidence="4">Polysaccharide deacetylase family protein</fullName>
    </submittedName>
</protein>
<dbReference type="InterPro" id="IPR011330">
    <property type="entry name" value="Glyco_hydro/deAcase_b/a-brl"/>
</dbReference>
<organism evidence="4">
    <name type="scientific">Thermomicrobium roseum</name>
    <dbReference type="NCBI Taxonomy" id="500"/>
    <lineage>
        <taxon>Bacteria</taxon>
        <taxon>Pseudomonadati</taxon>
        <taxon>Thermomicrobiota</taxon>
        <taxon>Thermomicrobia</taxon>
        <taxon>Thermomicrobiales</taxon>
        <taxon>Thermomicrobiaceae</taxon>
        <taxon>Thermomicrobium</taxon>
    </lineage>
</organism>
<evidence type="ECO:0000256" key="1">
    <source>
        <dbReference type="ARBA" id="ARBA00022723"/>
    </source>
</evidence>
<feature type="region of interest" description="Disordered" evidence="3">
    <location>
        <begin position="1"/>
        <end position="22"/>
    </location>
</feature>
<dbReference type="EMBL" id="DSJL01000007">
    <property type="protein sequence ID" value="HEF64505.1"/>
    <property type="molecule type" value="Genomic_DNA"/>
</dbReference>
<dbReference type="GO" id="GO:0046872">
    <property type="term" value="F:metal ion binding"/>
    <property type="evidence" value="ECO:0007669"/>
    <property type="project" value="UniProtKB-KW"/>
</dbReference>
<evidence type="ECO:0000313" key="4">
    <source>
        <dbReference type="EMBL" id="HEF64505.1"/>
    </source>
</evidence>
<keyword evidence="1" id="KW-0479">Metal-binding</keyword>
<dbReference type="GO" id="GO:0016020">
    <property type="term" value="C:membrane"/>
    <property type="evidence" value="ECO:0007669"/>
    <property type="project" value="TreeGrafter"/>
</dbReference>
<dbReference type="SUPFAM" id="SSF88713">
    <property type="entry name" value="Glycoside hydrolase/deacetylase"/>
    <property type="match status" value="1"/>
</dbReference>
<dbReference type="Pfam" id="PF01522">
    <property type="entry name" value="Polysacc_deac_1"/>
    <property type="match status" value="1"/>
</dbReference>
<dbReference type="InterPro" id="IPR050248">
    <property type="entry name" value="Polysacc_deacetylase_ArnD"/>
</dbReference>
<keyword evidence="2" id="KW-0378">Hydrolase</keyword>
<dbReference type="PANTHER" id="PTHR10587">
    <property type="entry name" value="GLYCOSYL TRANSFERASE-RELATED"/>
    <property type="match status" value="1"/>
</dbReference>
<dbReference type="InterPro" id="IPR002509">
    <property type="entry name" value="NODB_dom"/>
</dbReference>
<comment type="caution">
    <text evidence="4">The sequence shown here is derived from an EMBL/GenBank/DDBJ whole genome shotgun (WGS) entry which is preliminary data.</text>
</comment>
<name>A0A7C1JMV2_THERO</name>
<dbReference type="CDD" id="cd10917">
    <property type="entry name" value="CE4_NodB_like_6s_7s"/>
    <property type="match status" value="1"/>
</dbReference>
<reference evidence="4" key="1">
    <citation type="journal article" date="2020" name="mSystems">
        <title>Genome- and Community-Level Interaction Insights into Carbon Utilization and Element Cycling Functions of Hydrothermarchaeota in Hydrothermal Sediment.</title>
        <authorList>
            <person name="Zhou Z."/>
            <person name="Liu Y."/>
            <person name="Xu W."/>
            <person name="Pan J."/>
            <person name="Luo Z.H."/>
            <person name="Li M."/>
        </authorList>
    </citation>
    <scope>NUCLEOTIDE SEQUENCE [LARGE SCALE GENOMIC DNA]</scope>
    <source>
        <strain evidence="4">SpSt-222</strain>
    </source>
</reference>
<feature type="region of interest" description="Disordered" evidence="3">
    <location>
        <begin position="84"/>
        <end position="107"/>
    </location>
</feature>
<dbReference type="GO" id="GO:0005975">
    <property type="term" value="P:carbohydrate metabolic process"/>
    <property type="evidence" value="ECO:0007669"/>
    <property type="project" value="InterPro"/>
</dbReference>
<feature type="compositionally biased region" description="Pro residues" evidence="3">
    <location>
        <begin position="87"/>
        <end position="97"/>
    </location>
</feature>
<dbReference type="PANTHER" id="PTHR10587:SF133">
    <property type="entry name" value="CHITIN DEACETYLASE 1-RELATED"/>
    <property type="match status" value="1"/>
</dbReference>
<evidence type="ECO:0000256" key="2">
    <source>
        <dbReference type="ARBA" id="ARBA00022801"/>
    </source>
</evidence>
<dbReference type="GO" id="GO:0016810">
    <property type="term" value="F:hydrolase activity, acting on carbon-nitrogen (but not peptide) bonds"/>
    <property type="evidence" value="ECO:0007669"/>
    <property type="project" value="InterPro"/>
</dbReference>
<proteinExistence type="predicted"/>
<feature type="compositionally biased region" description="Basic and acidic residues" evidence="3">
    <location>
        <begin position="1"/>
        <end position="14"/>
    </location>
</feature>
<sequence length="333" mass="35418">MESSLDARHDERRGQGRAGDLVSERQHFPRPLVIIGLLSWLLLAVACRAPAVYPTPTTVQVSPSPTVPALPPATAVVPSPTLTTLPSPTPTPLPPATATPTLAPTTPLTPTPVPPLPTPAPSGPRAAIITRLPTSEPVIALTFDCGADRGYAEEILDELARRGIRATFGMTGAWARTNPDLVARMLEEGHDLINHSDTHPSFTGHSTGSAPLAPAERLAELRGAEQAVAAVSGSLETMRPFFRPPYGDYDEELLEQLPQAGYTIVVMWTVDSLGWRGIPPEDVVERVKRAAEPGAIVLLHVGAQSTDAAALPALIENLQQAGYRFVTIRDILG</sequence>
<gene>
    <name evidence="4" type="ORF">ENP47_02700</name>
</gene>
<dbReference type="Gene3D" id="3.20.20.370">
    <property type="entry name" value="Glycoside hydrolase/deacetylase"/>
    <property type="match status" value="1"/>
</dbReference>